<accession>A0A2H5U7A9</accession>
<dbReference type="Proteomes" id="UP000018888">
    <property type="component" value="Unassembled WGS sequence"/>
</dbReference>
<proteinExistence type="predicted"/>
<dbReference type="EMBL" id="AUPC02000063">
    <property type="protein sequence ID" value="POG75256.1"/>
    <property type="molecule type" value="Genomic_DNA"/>
</dbReference>
<reference evidence="1 2" key="2">
    <citation type="journal article" date="2018" name="New Phytol.">
        <title>High intraspecific genome diversity in the model arbuscular mycorrhizal symbiont Rhizophagus irregularis.</title>
        <authorList>
            <person name="Chen E.C.H."/>
            <person name="Morin E."/>
            <person name="Beaudet D."/>
            <person name="Noel J."/>
            <person name="Yildirir G."/>
            <person name="Ndikumana S."/>
            <person name="Charron P."/>
            <person name="St-Onge C."/>
            <person name="Giorgi J."/>
            <person name="Kruger M."/>
            <person name="Marton T."/>
            <person name="Ropars J."/>
            <person name="Grigoriev I.V."/>
            <person name="Hainaut M."/>
            <person name="Henrissat B."/>
            <person name="Roux C."/>
            <person name="Martin F."/>
            <person name="Corradi N."/>
        </authorList>
    </citation>
    <scope>NUCLEOTIDE SEQUENCE [LARGE SCALE GENOMIC DNA]</scope>
    <source>
        <strain evidence="1 2">DAOM 197198</strain>
    </source>
</reference>
<name>A0A2H5U7A9_RHIID</name>
<gene>
    <name evidence="1" type="ORF">GLOIN_2v1770468</name>
</gene>
<comment type="caution">
    <text evidence="1">The sequence shown here is derived from an EMBL/GenBank/DDBJ whole genome shotgun (WGS) entry which is preliminary data.</text>
</comment>
<protein>
    <recommendedName>
        <fullName evidence="3">F-box domain-containing protein</fullName>
    </recommendedName>
</protein>
<evidence type="ECO:0000313" key="1">
    <source>
        <dbReference type="EMBL" id="POG75256.1"/>
    </source>
</evidence>
<sequence length="519" mass="62013">MSCSKILSGDLPELTYEIIKYFRNDYSTLYSCILVNRSWCRLAIPLLWENPFSIHIKNYNFIKIYIHNLNDDFKIKLNECKIINNNSLHSNTLFNYPSFLKYLNINNFVHSVDKCYGNQLYSESIKFKKLICMSLFGKFIENEVNLHTLEIDYYTTAIVNDIINDIVNDIVEFILKNPNFILNIRNLKLYITIDYTKKYFSIIEDRVLQIVNLHQNLKKILVYNNSSLLQSLLYYNCSNTLNTIIFSEIDFNFLNYDIFEQLNVLESIHIIYCFLNNNFFYQIINLSKQFKLKSLFMKEIPQIDSIELLLQRSGHYLRNFGYEFGFGYDNMSLRDQLFELITKYCKNIKYLYLCHDDDENIYPVINFIENMKHLDYLTIKLLSLASLAIHFNSEFDHLNVKILLQNLGQFLPPKLEYLCLNISHVKVNDFEVFLKNSQDTFINKLLIRNYDGQDILPCIKEFVMKKKRVKYLSIQDFFSFDGHIEYLQDKVKEFRSYNIKVQSYNSLVIDIYDYMREID</sequence>
<reference evidence="1 2" key="1">
    <citation type="journal article" date="2013" name="Proc. Natl. Acad. Sci. U.S.A.">
        <title>Genome of an arbuscular mycorrhizal fungus provides insight into the oldest plant symbiosis.</title>
        <authorList>
            <person name="Tisserant E."/>
            <person name="Malbreil M."/>
            <person name="Kuo A."/>
            <person name="Kohler A."/>
            <person name="Symeonidi A."/>
            <person name="Balestrini R."/>
            <person name="Charron P."/>
            <person name="Duensing N."/>
            <person name="Frei Dit Frey N."/>
            <person name="Gianinazzi-Pearson V."/>
            <person name="Gilbert L.B."/>
            <person name="Handa Y."/>
            <person name="Herr J.R."/>
            <person name="Hijri M."/>
            <person name="Koul R."/>
            <person name="Kawaguchi M."/>
            <person name="Krajinski F."/>
            <person name="Lammers P.J."/>
            <person name="Masclaux F.G."/>
            <person name="Murat C."/>
            <person name="Morin E."/>
            <person name="Ndikumana S."/>
            <person name="Pagni M."/>
            <person name="Petitpierre D."/>
            <person name="Requena N."/>
            <person name="Rosikiewicz P."/>
            <person name="Riley R."/>
            <person name="Saito K."/>
            <person name="San Clemente H."/>
            <person name="Shapiro H."/>
            <person name="van Tuinen D."/>
            <person name="Becard G."/>
            <person name="Bonfante P."/>
            <person name="Paszkowski U."/>
            <person name="Shachar-Hill Y.Y."/>
            <person name="Tuskan G.A."/>
            <person name="Young P.W."/>
            <person name="Sanders I.R."/>
            <person name="Henrissat B."/>
            <person name="Rensing S.A."/>
            <person name="Grigoriev I.V."/>
            <person name="Corradi N."/>
            <person name="Roux C."/>
            <person name="Martin F."/>
        </authorList>
    </citation>
    <scope>NUCLEOTIDE SEQUENCE [LARGE SCALE GENOMIC DNA]</scope>
    <source>
        <strain evidence="1 2">DAOM 197198</strain>
    </source>
</reference>
<dbReference type="STRING" id="747089.A0A2H5U7A9"/>
<evidence type="ECO:0008006" key="3">
    <source>
        <dbReference type="Google" id="ProtNLM"/>
    </source>
</evidence>
<organism evidence="1 2">
    <name type="scientific">Rhizophagus irregularis (strain DAOM 181602 / DAOM 197198 / MUCL 43194)</name>
    <name type="common">Arbuscular mycorrhizal fungus</name>
    <name type="synonym">Glomus intraradices</name>
    <dbReference type="NCBI Taxonomy" id="747089"/>
    <lineage>
        <taxon>Eukaryota</taxon>
        <taxon>Fungi</taxon>
        <taxon>Fungi incertae sedis</taxon>
        <taxon>Mucoromycota</taxon>
        <taxon>Glomeromycotina</taxon>
        <taxon>Glomeromycetes</taxon>
        <taxon>Glomerales</taxon>
        <taxon>Glomeraceae</taxon>
        <taxon>Rhizophagus</taxon>
    </lineage>
</organism>
<dbReference type="AlphaFoldDB" id="A0A2H5U7A9"/>
<evidence type="ECO:0000313" key="2">
    <source>
        <dbReference type="Proteomes" id="UP000018888"/>
    </source>
</evidence>
<keyword evidence="2" id="KW-1185">Reference proteome</keyword>